<reference evidence="9" key="1">
    <citation type="journal article" date="2014" name="Int. J. Syst. Evol. Microbiol.">
        <title>Complete genome sequence of Corynebacterium casei LMG S-19264T (=DSM 44701T), isolated from a smear-ripened cheese.</title>
        <authorList>
            <consortium name="US DOE Joint Genome Institute (JGI-PGF)"/>
            <person name="Walter F."/>
            <person name="Albersmeier A."/>
            <person name="Kalinowski J."/>
            <person name="Ruckert C."/>
        </authorList>
    </citation>
    <scope>NUCLEOTIDE SEQUENCE</scope>
    <source>
        <strain evidence="9">CGMCC 1.12408</strain>
    </source>
</reference>
<protein>
    <submittedName>
        <fullName evidence="9">Germination protein GerLB</fullName>
    </submittedName>
</protein>
<dbReference type="NCBIfam" id="TIGR00912">
    <property type="entry name" value="2A0309"/>
    <property type="match status" value="1"/>
</dbReference>
<feature type="transmembrane region" description="Helical" evidence="8">
    <location>
        <begin position="339"/>
        <end position="359"/>
    </location>
</feature>
<proteinExistence type="inferred from homology"/>
<evidence type="ECO:0000256" key="2">
    <source>
        <dbReference type="ARBA" id="ARBA00007998"/>
    </source>
</evidence>
<name>A0A916RY55_9BACI</name>
<evidence type="ECO:0000256" key="8">
    <source>
        <dbReference type="SAM" id="Phobius"/>
    </source>
</evidence>
<sequence length="372" mass="41367">MKSFQYGDEKISKNQLMLAIPSVILGVDILQLPKDLAVDMDGADGWIVLIVGGAISLFLVWIMTRLALRFPKQTFFSYATSIVSKKVAIVLTFLFAVLFIGLAAFDIRVLGHTSQQYLFDNTPVEVVSLSFLFVVVYAISGSRAALFRLNMMFFPIIITVLLFVLLVNVKWVELSNLMPAFQTDVKGFGGGLKTSVLVYGGYSIVLFYLALVDQPKKASKHMMFGMVTPIVLYLLVYLFSLMIFGRTATSHLLYPTIDLAKRIEIPGGILERVEALFFIVWTMGVFAATIIAFDVAILALNSIFKRMKKIHFVLILSPIVYYLALFPKDISEVNMFGEIIRSAMVAFSSITVVALFLIAKLRKVGGNDNASK</sequence>
<dbReference type="InterPro" id="IPR004761">
    <property type="entry name" value="Spore_GerAB"/>
</dbReference>
<keyword evidence="10" id="KW-1185">Reference proteome</keyword>
<feature type="transmembrane region" description="Helical" evidence="8">
    <location>
        <begin position="275"/>
        <end position="298"/>
    </location>
</feature>
<evidence type="ECO:0000313" key="10">
    <source>
        <dbReference type="Proteomes" id="UP000613512"/>
    </source>
</evidence>
<dbReference type="GO" id="GO:0009847">
    <property type="term" value="P:spore germination"/>
    <property type="evidence" value="ECO:0007669"/>
    <property type="project" value="InterPro"/>
</dbReference>
<feature type="transmembrane region" description="Helical" evidence="8">
    <location>
        <begin position="88"/>
        <end position="110"/>
    </location>
</feature>
<feature type="transmembrane region" description="Helical" evidence="8">
    <location>
        <begin position="223"/>
        <end position="244"/>
    </location>
</feature>
<evidence type="ECO:0000256" key="1">
    <source>
        <dbReference type="ARBA" id="ARBA00004141"/>
    </source>
</evidence>
<comment type="caution">
    <text evidence="9">The sequence shown here is derived from an EMBL/GenBank/DDBJ whole genome shotgun (WGS) entry which is preliminary data.</text>
</comment>
<dbReference type="Pfam" id="PF03845">
    <property type="entry name" value="Spore_permease"/>
    <property type="match status" value="1"/>
</dbReference>
<feature type="transmembrane region" description="Helical" evidence="8">
    <location>
        <begin position="152"/>
        <end position="172"/>
    </location>
</feature>
<dbReference type="PANTHER" id="PTHR34975">
    <property type="entry name" value="SPORE GERMINATION PROTEIN A2"/>
    <property type="match status" value="1"/>
</dbReference>
<accession>A0A916RY55</accession>
<feature type="transmembrane region" description="Helical" evidence="8">
    <location>
        <begin position="122"/>
        <end position="140"/>
    </location>
</feature>
<dbReference type="AlphaFoldDB" id="A0A916RY55"/>
<evidence type="ECO:0000256" key="4">
    <source>
        <dbReference type="ARBA" id="ARBA00022544"/>
    </source>
</evidence>
<dbReference type="RefSeq" id="WP_188384485.1">
    <property type="nucleotide sequence ID" value="NZ_BMEY01000008.1"/>
</dbReference>
<evidence type="ECO:0000256" key="7">
    <source>
        <dbReference type="ARBA" id="ARBA00023136"/>
    </source>
</evidence>
<feature type="transmembrane region" description="Helical" evidence="8">
    <location>
        <begin position="192"/>
        <end position="211"/>
    </location>
</feature>
<keyword evidence="7 8" id="KW-0472">Membrane</keyword>
<reference evidence="9" key="2">
    <citation type="submission" date="2020-09" db="EMBL/GenBank/DDBJ databases">
        <authorList>
            <person name="Sun Q."/>
            <person name="Zhou Y."/>
        </authorList>
    </citation>
    <scope>NUCLEOTIDE SEQUENCE</scope>
    <source>
        <strain evidence="9">CGMCC 1.12408</strain>
    </source>
</reference>
<keyword evidence="4" id="KW-0309">Germination</keyword>
<gene>
    <name evidence="9" type="ORF">GCM10008025_19640</name>
</gene>
<feature type="transmembrane region" description="Helical" evidence="8">
    <location>
        <begin position="45"/>
        <end position="68"/>
    </location>
</feature>
<evidence type="ECO:0000313" key="9">
    <source>
        <dbReference type="EMBL" id="GGA76053.1"/>
    </source>
</evidence>
<keyword evidence="3" id="KW-0813">Transport</keyword>
<keyword evidence="5 8" id="KW-0812">Transmembrane</keyword>
<keyword evidence="6 8" id="KW-1133">Transmembrane helix</keyword>
<evidence type="ECO:0000256" key="6">
    <source>
        <dbReference type="ARBA" id="ARBA00022989"/>
    </source>
</evidence>
<dbReference type="PANTHER" id="PTHR34975:SF2">
    <property type="entry name" value="SPORE GERMINATION PROTEIN A2"/>
    <property type="match status" value="1"/>
</dbReference>
<feature type="transmembrane region" description="Helical" evidence="8">
    <location>
        <begin position="310"/>
        <end position="327"/>
    </location>
</feature>
<dbReference type="EMBL" id="BMEY01000008">
    <property type="protein sequence ID" value="GGA76053.1"/>
    <property type="molecule type" value="Genomic_DNA"/>
</dbReference>
<dbReference type="GO" id="GO:0016020">
    <property type="term" value="C:membrane"/>
    <property type="evidence" value="ECO:0007669"/>
    <property type="project" value="UniProtKB-SubCell"/>
</dbReference>
<evidence type="ECO:0000256" key="5">
    <source>
        <dbReference type="ARBA" id="ARBA00022692"/>
    </source>
</evidence>
<organism evidence="9 10">
    <name type="scientific">Ornithinibacillus halotolerans</name>
    <dbReference type="NCBI Taxonomy" id="1274357"/>
    <lineage>
        <taxon>Bacteria</taxon>
        <taxon>Bacillati</taxon>
        <taxon>Bacillota</taxon>
        <taxon>Bacilli</taxon>
        <taxon>Bacillales</taxon>
        <taxon>Bacillaceae</taxon>
        <taxon>Ornithinibacillus</taxon>
    </lineage>
</organism>
<evidence type="ECO:0000256" key="3">
    <source>
        <dbReference type="ARBA" id="ARBA00022448"/>
    </source>
</evidence>
<dbReference type="Proteomes" id="UP000613512">
    <property type="component" value="Unassembled WGS sequence"/>
</dbReference>
<comment type="similarity">
    <text evidence="2">Belongs to the amino acid-polyamine-organocation (APC) superfamily. Spore germination protein (SGP) (TC 2.A.3.9) family.</text>
</comment>
<comment type="subcellular location">
    <subcellularLocation>
        <location evidence="1">Membrane</location>
        <topology evidence="1">Multi-pass membrane protein</topology>
    </subcellularLocation>
</comment>